<dbReference type="OrthoDB" id="1922221at2759"/>
<evidence type="ECO:0000313" key="5">
    <source>
        <dbReference type="Proteomes" id="UP001152885"/>
    </source>
</evidence>
<dbReference type="SUPFAM" id="SSF74788">
    <property type="entry name" value="Cullin repeat-like"/>
    <property type="match status" value="1"/>
</dbReference>
<dbReference type="Pfam" id="PF03081">
    <property type="entry name" value="Exo70_C"/>
    <property type="match status" value="1"/>
</dbReference>
<comment type="similarity">
    <text evidence="1">Belongs to the EXO70 family.</text>
</comment>
<gene>
    <name evidence="4" type="ORF">CANVERA_P4697</name>
</gene>
<proteinExistence type="inferred from homology"/>
<evidence type="ECO:0000259" key="3">
    <source>
        <dbReference type="Pfam" id="PF03081"/>
    </source>
</evidence>
<keyword evidence="2" id="KW-0813">Transport</keyword>
<dbReference type="GO" id="GO:0000145">
    <property type="term" value="C:exocyst"/>
    <property type="evidence" value="ECO:0007669"/>
    <property type="project" value="InterPro"/>
</dbReference>
<keyword evidence="5" id="KW-1185">Reference proteome</keyword>
<organism evidence="4 5">
    <name type="scientific">Candida verbasci</name>
    <dbReference type="NCBI Taxonomy" id="1227364"/>
    <lineage>
        <taxon>Eukaryota</taxon>
        <taxon>Fungi</taxon>
        <taxon>Dikarya</taxon>
        <taxon>Ascomycota</taxon>
        <taxon>Saccharomycotina</taxon>
        <taxon>Pichiomycetes</taxon>
        <taxon>Debaryomycetaceae</taxon>
        <taxon>Candida/Lodderomyces clade</taxon>
        <taxon>Candida</taxon>
    </lineage>
</organism>
<reference evidence="4" key="1">
    <citation type="submission" date="2022-12" db="EMBL/GenBank/DDBJ databases">
        <authorList>
            <person name="Brejova B."/>
        </authorList>
    </citation>
    <scope>NUCLEOTIDE SEQUENCE</scope>
</reference>
<dbReference type="Gene3D" id="1.20.1310.30">
    <property type="match status" value="1"/>
</dbReference>
<dbReference type="EMBL" id="CANTUO010000006">
    <property type="protein sequence ID" value="CAI5760187.1"/>
    <property type="molecule type" value="Genomic_DNA"/>
</dbReference>
<dbReference type="AlphaFoldDB" id="A0A9W4U1D6"/>
<dbReference type="Gene3D" id="1.10.357.60">
    <property type="match status" value="1"/>
</dbReference>
<comment type="caution">
    <text evidence="4">The sequence shown here is derived from an EMBL/GenBank/DDBJ whole genome shotgun (WGS) entry which is preliminary data.</text>
</comment>
<sequence>MYVDVDEADVTILNQNLNKSIELFENISKSLHIMSNKSKTASNTIKPVLKDVNELIESKKGVESLINTLKEVSEAAGKVTSFEHILNDNIESIGLIKYMNSLNSAKQLYKSIQSKSGNFKGVVGNFNNLINNSETKVQNYLQSLVNSDPNTLINKKPDIKYIFEYFTKDNNDEQIKKQYITARSQFMIKKLSILTGDCLKTTAPFEKGQHSINKYTDLFLDSTSQEFAVIKQCQIPNILPIIIENVLINYIGSIISKYQFSEDSYLLILEITDNLIKLQYILKNKYSLSNNRFNLAIEEFINDHRNIFITFVHQTDSKFNIGKLNEQISQQLITDILNKLRKFSEFKIPLIQLISKFHPGQWLIQQNPPVKFVNVYSSVIPKNDEIKPDYLLSSFYSDMIDCIMINIEIGLKNTELKKTIQGFILIKDMFMVETIINRSQDLFQSLGSIGQERMTKLKNRFLKIFLDDFSHSSYIIIRDMTSIATSQASSTSGNATNLTSKEKENVKELFQNFNKSFEEALSNYQKLSFGDQILKNYLINEIKKMIVPSYNKLYDKYGNSDFTKNKSKYVKWDKYQFEQLLNSSL</sequence>
<accession>A0A9W4U1D6</accession>
<evidence type="ECO:0000256" key="1">
    <source>
        <dbReference type="ARBA" id="ARBA00006756"/>
    </source>
</evidence>
<dbReference type="GO" id="GO:0006887">
    <property type="term" value="P:exocytosis"/>
    <property type="evidence" value="ECO:0007669"/>
    <property type="project" value="InterPro"/>
</dbReference>
<dbReference type="GO" id="GO:0005546">
    <property type="term" value="F:phosphatidylinositol-4,5-bisphosphate binding"/>
    <property type="evidence" value="ECO:0007669"/>
    <property type="project" value="InterPro"/>
</dbReference>
<name>A0A9W4U1D6_9ASCO</name>
<dbReference type="Pfam" id="PF20669">
    <property type="entry name" value="Exo70_N"/>
    <property type="match status" value="1"/>
</dbReference>
<dbReference type="InterPro" id="IPR046364">
    <property type="entry name" value="Exo70_C"/>
</dbReference>
<dbReference type="Gene3D" id="1.20.1280.170">
    <property type="entry name" value="Exocyst complex component Exo70"/>
    <property type="match status" value="1"/>
</dbReference>
<evidence type="ECO:0000313" key="4">
    <source>
        <dbReference type="EMBL" id="CAI5760187.1"/>
    </source>
</evidence>
<dbReference type="Proteomes" id="UP001152885">
    <property type="component" value="Unassembled WGS sequence"/>
</dbReference>
<evidence type="ECO:0000256" key="2">
    <source>
        <dbReference type="ARBA" id="ARBA00022448"/>
    </source>
</evidence>
<dbReference type="Gene3D" id="1.20.58.1150">
    <property type="match status" value="1"/>
</dbReference>
<feature type="domain" description="Exocyst complex subunit Exo70 C-terminal" evidence="3">
    <location>
        <begin position="247"/>
        <end position="583"/>
    </location>
</feature>
<dbReference type="InterPro" id="IPR016159">
    <property type="entry name" value="Cullin_repeat-like_dom_sf"/>
</dbReference>
<protein>
    <recommendedName>
        <fullName evidence="3">Exocyst complex subunit Exo70 C-terminal domain-containing protein</fullName>
    </recommendedName>
</protein>